<evidence type="ECO:0000256" key="2">
    <source>
        <dbReference type="ARBA" id="ARBA00022692"/>
    </source>
</evidence>
<dbReference type="PROSITE" id="PS51225">
    <property type="entry name" value="MARVEL"/>
    <property type="match status" value="1"/>
</dbReference>
<feature type="transmembrane region" description="Helical" evidence="6">
    <location>
        <begin position="62"/>
        <end position="84"/>
    </location>
</feature>
<organism evidence="8">
    <name type="scientific">Osmerus mordax</name>
    <name type="common">Rainbow smelt</name>
    <name type="synonym">Atherina mordax</name>
    <dbReference type="NCBI Taxonomy" id="8014"/>
    <lineage>
        <taxon>Eukaryota</taxon>
        <taxon>Metazoa</taxon>
        <taxon>Chordata</taxon>
        <taxon>Craniata</taxon>
        <taxon>Vertebrata</taxon>
        <taxon>Euteleostomi</taxon>
        <taxon>Actinopterygii</taxon>
        <taxon>Neopterygii</taxon>
        <taxon>Teleostei</taxon>
        <taxon>Stomiati</taxon>
        <taxon>Osmeriformes</taxon>
        <taxon>Osmeridae</taxon>
        <taxon>Osmerus</taxon>
    </lineage>
</organism>
<feature type="domain" description="MARVEL" evidence="7">
    <location>
        <begin position="28"/>
        <end position="155"/>
    </location>
</feature>
<evidence type="ECO:0000313" key="8">
    <source>
        <dbReference type="EMBL" id="ACO09335.1"/>
    </source>
</evidence>
<dbReference type="PANTHER" id="PTHR22776:SF25">
    <property type="entry name" value="CKLF-LIKE MARVEL TRANSMEMBRANE DOMAIN-CONTAINING PROTEIN 6"/>
    <property type="match status" value="1"/>
</dbReference>
<accession>C1BJY2</accession>
<feature type="transmembrane region" description="Helical" evidence="6">
    <location>
        <begin position="96"/>
        <end position="119"/>
    </location>
</feature>
<sequence>MASVDQVYSSTTVPETKSRNCFTVPNEFLGKPRCLIKLVEVLLSFVAFILEEVVTNCASCGSLYFFEFVSCTAFLFTALLLFLLTTKWHTRVGINCWSTLDFWYTAVVCGLFLFASIFFAADNGGTDLEKAAAAFGILSSIAFAVDIGIFIKLKGLPFRDQTVIRNRDSNSGPAEVEKLNTEE</sequence>
<evidence type="ECO:0000256" key="3">
    <source>
        <dbReference type="ARBA" id="ARBA00022989"/>
    </source>
</evidence>
<dbReference type="GO" id="GO:0016020">
    <property type="term" value="C:membrane"/>
    <property type="evidence" value="ECO:0007669"/>
    <property type="project" value="UniProtKB-SubCell"/>
</dbReference>
<dbReference type="AlphaFoldDB" id="C1BJY2"/>
<name>C1BJY2_OSMMO</name>
<protein>
    <submittedName>
        <fullName evidence="8">CKLF-like MARVEL transmembrane domain-containing protein 6</fullName>
    </submittedName>
</protein>
<dbReference type="InterPro" id="IPR008253">
    <property type="entry name" value="Marvel"/>
</dbReference>
<keyword evidence="4 5" id="KW-0472">Membrane</keyword>
<feature type="transmembrane region" description="Helical" evidence="6">
    <location>
        <begin position="131"/>
        <end position="151"/>
    </location>
</feature>
<gene>
    <name evidence="8" type="primary">CKLF6</name>
</gene>
<keyword evidence="2 5" id="KW-0812">Transmembrane</keyword>
<evidence type="ECO:0000259" key="7">
    <source>
        <dbReference type="PROSITE" id="PS51225"/>
    </source>
</evidence>
<dbReference type="InterPro" id="IPR050578">
    <property type="entry name" value="MARVEL-CKLF_proteins"/>
</dbReference>
<keyword evidence="3 6" id="KW-1133">Transmembrane helix</keyword>
<evidence type="ECO:0000256" key="1">
    <source>
        <dbReference type="ARBA" id="ARBA00004141"/>
    </source>
</evidence>
<evidence type="ECO:0000256" key="4">
    <source>
        <dbReference type="ARBA" id="ARBA00023136"/>
    </source>
</evidence>
<dbReference type="PANTHER" id="PTHR22776">
    <property type="entry name" value="MARVEL-CONTAINING POTENTIAL LIPID RAFT-ASSOCIATED PROTEIN"/>
    <property type="match status" value="1"/>
</dbReference>
<dbReference type="Pfam" id="PF01284">
    <property type="entry name" value="MARVEL"/>
    <property type="match status" value="1"/>
</dbReference>
<evidence type="ECO:0000256" key="6">
    <source>
        <dbReference type="SAM" id="Phobius"/>
    </source>
</evidence>
<comment type="subcellular location">
    <subcellularLocation>
        <location evidence="1">Membrane</location>
        <topology evidence="1">Multi-pass membrane protein</topology>
    </subcellularLocation>
</comment>
<proteinExistence type="evidence at transcript level"/>
<evidence type="ECO:0000256" key="5">
    <source>
        <dbReference type="PROSITE-ProRule" id="PRU00581"/>
    </source>
</evidence>
<dbReference type="EMBL" id="BT074911">
    <property type="protein sequence ID" value="ACO09335.1"/>
    <property type="molecule type" value="mRNA"/>
</dbReference>
<reference evidence="8" key="1">
    <citation type="submission" date="2009-03" db="EMBL/GenBank/DDBJ databases">
        <title>Osmerus mordax full-length cDNAs.</title>
        <authorList>
            <person name="von Schalburg K."/>
            <person name="Leong J."/>
            <person name="Cooper G."/>
            <person name="Davidson W.S."/>
            <person name="Koop B.F."/>
        </authorList>
    </citation>
    <scope>NUCLEOTIDE SEQUENCE</scope>
    <source>
        <tissue evidence="8">Brain</tissue>
    </source>
</reference>